<evidence type="ECO:0000259" key="5">
    <source>
        <dbReference type="Pfam" id="PF25060"/>
    </source>
</evidence>
<evidence type="ECO:0000259" key="6">
    <source>
        <dbReference type="Pfam" id="PF25062"/>
    </source>
</evidence>
<feature type="repeat" description="TPR" evidence="4">
    <location>
        <begin position="343"/>
        <end position="376"/>
    </location>
</feature>
<evidence type="ECO:0000259" key="7">
    <source>
        <dbReference type="Pfam" id="PF25063"/>
    </source>
</evidence>
<evidence type="ECO:0000256" key="3">
    <source>
        <dbReference type="ARBA" id="ARBA00022803"/>
    </source>
</evidence>
<proteinExistence type="inferred from homology"/>
<organism evidence="10 11">
    <name type="scientific">Tetraparma gracilis</name>
    <dbReference type="NCBI Taxonomy" id="2962635"/>
    <lineage>
        <taxon>Eukaryota</taxon>
        <taxon>Sar</taxon>
        <taxon>Stramenopiles</taxon>
        <taxon>Ochrophyta</taxon>
        <taxon>Bolidophyceae</taxon>
        <taxon>Parmales</taxon>
        <taxon>Triparmaceae</taxon>
        <taxon>Tetraparma</taxon>
    </lineage>
</organism>
<feature type="domain" description="Tetratricopeptide repeat protein 21A/21B second ARM" evidence="5">
    <location>
        <begin position="289"/>
        <end position="566"/>
    </location>
</feature>
<feature type="domain" description="Tetratricopeptide repeat protein 21A/21B C-terminal ARM" evidence="7">
    <location>
        <begin position="1135"/>
        <end position="1215"/>
    </location>
</feature>
<feature type="domain" description="Tetratricopeptide repeat protein 21A/21B fourth ARM" evidence="9">
    <location>
        <begin position="777"/>
        <end position="953"/>
    </location>
</feature>
<dbReference type="InterPro" id="IPR056836">
    <property type="entry name" value="ARM_TT21_4th"/>
</dbReference>
<dbReference type="Pfam" id="PF25060">
    <property type="entry name" value="ARM_TT21_2nd"/>
    <property type="match status" value="1"/>
</dbReference>
<evidence type="ECO:0000259" key="8">
    <source>
        <dbReference type="Pfam" id="PF25064"/>
    </source>
</evidence>
<dbReference type="InterPro" id="IPR019734">
    <property type="entry name" value="TPR_rpt"/>
</dbReference>
<dbReference type="InterPro" id="IPR011990">
    <property type="entry name" value="TPR-like_helical_dom_sf"/>
</dbReference>
<protein>
    <recommendedName>
        <fullName evidence="12">Tetratricopeptide repeat-containing protein</fullName>
    </recommendedName>
</protein>
<evidence type="ECO:0000256" key="1">
    <source>
        <dbReference type="ARBA" id="ARBA00010935"/>
    </source>
</evidence>
<dbReference type="SMART" id="SM00028">
    <property type="entry name" value="TPR"/>
    <property type="match status" value="11"/>
</dbReference>
<dbReference type="SUPFAM" id="SSF48452">
    <property type="entry name" value="TPR-like"/>
    <property type="match status" value="4"/>
</dbReference>
<dbReference type="Pfam" id="PF13181">
    <property type="entry name" value="TPR_8"/>
    <property type="match status" value="1"/>
</dbReference>
<feature type="repeat" description="TPR" evidence="4">
    <location>
        <begin position="994"/>
        <end position="1027"/>
    </location>
</feature>
<dbReference type="Proteomes" id="UP001165060">
    <property type="component" value="Unassembled WGS sequence"/>
</dbReference>
<dbReference type="InterPro" id="IPR056833">
    <property type="entry name" value="ARM_TT21_N"/>
</dbReference>
<evidence type="ECO:0000313" key="11">
    <source>
        <dbReference type="Proteomes" id="UP001165060"/>
    </source>
</evidence>
<comment type="caution">
    <text evidence="10">The sequence shown here is derived from an EMBL/GenBank/DDBJ whole genome shotgun (WGS) entry which is preliminary data.</text>
</comment>
<evidence type="ECO:0000313" key="10">
    <source>
        <dbReference type="EMBL" id="GMI39100.1"/>
    </source>
</evidence>
<dbReference type="InterPro" id="IPR056835">
    <property type="entry name" value="ARM_TT21_5th"/>
</dbReference>
<evidence type="ECO:0000256" key="2">
    <source>
        <dbReference type="ARBA" id="ARBA00022737"/>
    </source>
</evidence>
<gene>
    <name evidence="10" type="ORF">TeGR_g7039</name>
</gene>
<evidence type="ECO:0000256" key="4">
    <source>
        <dbReference type="PROSITE-ProRule" id="PRU00339"/>
    </source>
</evidence>
<keyword evidence="11" id="KW-1185">Reference proteome</keyword>
<feature type="repeat" description="TPR" evidence="4">
    <location>
        <begin position="775"/>
        <end position="808"/>
    </location>
</feature>
<evidence type="ECO:0000259" key="9">
    <source>
        <dbReference type="Pfam" id="PF25068"/>
    </source>
</evidence>
<dbReference type="Pfam" id="PF25058">
    <property type="entry name" value="ARM_TT21"/>
    <property type="match status" value="1"/>
</dbReference>
<accession>A0ABQ6N420</accession>
<dbReference type="PANTHER" id="PTHR14699:SF0">
    <property type="entry name" value="TETRATRICOPEPTIDE REPEAT PROTEIN 21 HOMOLOG"/>
    <property type="match status" value="1"/>
</dbReference>
<reference evidence="10 11" key="1">
    <citation type="journal article" date="2023" name="Commun. Biol.">
        <title>Genome analysis of Parmales, the sister group of diatoms, reveals the evolutionary specialization of diatoms from phago-mixotrophs to photoautotrophs.</title>
        <authorList>
            <person name="Ban H."/>
            <person name="Sato S."/>
            <person name="Yoshikawa S."/>
            <person name="Yamada K."/>
            <person name="Nakamura Y."/>
            <person name="Ichinomiya M."/>
            <person name="Sato N."/>
            <person name="Blanc-Mathieu R."/>
            <person name="Endo H."/>
            <person name="Kuwata A."/>
            <person name="Ogata H."/>
        </authorList>
    </citation>
    <scope>NUCLEOTIDE SEQUENCE [LARGE SCALE GENOMIC DNA]</scope>
</reference>
<feature type="non-terminal residue" evidence="10">
    <location>
        <position position="1215"/>
    </location>
</feature>
<dbReference type="Pfam" id="PF25063">
    <property type="entry name" value="ARM_TT21_C"/>
    <property type="match status" value="1"/>
</dbReference>
<dbReference type="Pfam" id="PF25064">
    <property type="entry name" value="ARM_TT21_5th"/>
    <property type="match status" value="1"/>
</dbReference>
<dbReference type="InterPro" id="IPR056832">
    <property type="entry name" value="ARM_TT21_2nd"/>
</dbReference>
<dbReference type="PANTHER" id="PTHR14699">
    <property type="entry name" value="STI2 PROTEIN-RELATED"/>
    <property type="match status" value="1"/>
</dbReference>
<dbReference type="InterPro" id="IPR040364">
    <property type="entry name" value="TTC21A/TTC21B"/>
</dbReference>
<dbReference type="EMBL" id="BRYB01000857">
    <property type="protein sequence ID" value="GMI39100.1"/>
    <property type="molecule type" value="Genomic_DNA"/>
</dbReference>
<sequence>MASNDNMPLLYFYLRQGLFNQVSQLCASTIARLGNDPLLSFWSAVCEGMAGDREEAIRQLERISGKRDVALPAAVALIKFHQSSMHPDTSSISSLSSSLSSLESSASPSSLSTASLFHLLQGSTYDATRYAGKALPDGAPLNPQAAFSVCAHGWAHAISLNKLPRSQQSSSDRAALEEAIELCQQPALQRDVDALMLKAYHFSRQGRHQMALDELNSAIAIRPGFGPALFEKCKVFLSMGSWDQASEMCQRLCDLEDFDLDSPAPQPYLSSVLSAFLNVTSVGRDLGPHMSALEKSAKASEPGNAALHLSLAALFSRVSGRSSPVLSSCLNLASKASKAQPTSESLSLLASIYRLQGEYGRALDVYRDASQLDAGHVPAANGGVHCQLLQGLVDDAAEQMEFLQVVRGGGDGGMGMGGGSAEEDSETIFLNAIIAGRKERSAERHLQMLDEAKDAFDREKADRAAPDAFDEFTAADPEFLLDLAKEYLSHKNDPGGVAEAALSKGLGLLDSVTAAIPALLDAHLVVAKCNLSTGDLEGAKSRLEHCLSINPQHSDTYLTYAQLHLDGGSFRAANNCLEQALSYDFKIRNAPVYQLVKGRCLANAGALDDARKQLEDAMKLPGVRDEGGGVTTGDRVKIFVGLAEVYSKLNMLGQAKEILREGRAAFEGTPEQINVLVAISDLAIKKNDFTSAINMLSSVTPDSPLYTHACVAKADIYLKYRHDKQAFAQCFMELVQTKKCGASYVLLGEAYMKIQAPSSAIDAFENALRYNPKDGALAEKIGKALVSTHDYRKAQDYYDNALRNMPDNLALRYDMARLYTKLKNYELASKTLRGALSKLDLAGGAGDGEGKGQDDGDFDASHLTDKDVKALGMDVKTLLLLAEVHKGEGDKAEMKEVLLRARKVQRLVIDKSRLTGENKQSQNKIVANVCFMLGEMAEEDKDDDGALEYYNMAIEFTVHEQSMLNLAKVHLRKHNLTECEETCSTLLRVGKMKEAATMILGDLMFIKSDFESATVQYRNLLKENPNNYVAMEKLVSLLRRAGKLDEADELFKKAEEKDPRSSSHAGLFFAKGLQLRYTNNVSEAVKMFNFARRDGEWGRKALENMIEVYINPDGANLWEEGEGGSEGNTENVRVAEKLLRELESMGPKTEKHLVLENFHLLATQQKSNIDRAMAAFMEILQNDTDNLPALLGVSTAFMFEKASNKARNYLKRIAK</sequence>
<evidence type="ECO:0008006" key="12">
    <source>
        <dbReference type="Google" id="ProtNLM"/>
    </source>
</evidence>
<name>A0ABQ6N420_9STRA</name>
<feature type="domain" description="Tetratricopeptide repeat protein 21A/21B fifth ARM repeats" evidence="8">
    <location>
        <begin position="994"/>
        <end position="1110"/>
    </location>
</feature>
<dbReference type="Pfam" id="PF25068">
    <property type="entry name" value="ARM_TT21_4th"/>
    <property type="match status" value="1"/>
</dbReference>
<keyword evidence="2" id="KW-0677">Repeat</keyword>
<feature type="repeat" description="TPR" evidence="4">
    <location>
        <begin position="741"/>
        <end position="774"/>
    </location>
</feature>
<keyword evidence="3 4" id="KW-0802">TPR repeat</keyword>
<feature type="domain" description="Tetratricopeptide repeat protein 21A/21B N-terminal ARM repeat" evidence="6">
    <location>
        <begin position="11"/>
        <end position="245"/>
    </location>
</feature>
<dbReference type="PROSITE" id="PS50005">
    <property type="entry name" value="TPR"/>
    <property type="match status" value="4"/>
</dbReference>
<dbReference type="Pfam" id="PF25062">
    <property type="entry name" value="ARM_TT21_N"/>
    <property type="match status" value="1"/>
</dbReference>
<dbReference type="Gene3D" id="1.25.40.10">
    <property type="entry name" value="Tetratricopeptide repeat domain"/>
    <property type="match status" value="5"/>
</dbReference>
<comment type="similarity">
    <text evidence="1">Belongs to the TTC21 family.</text>
</comment>
<dbReference type="InterPro" id="IPR056834">
    <property type="entry name" value="ARM_TT21_C"/>
</dbReference>